<dbReference type="PROSITE" id="PS51332">
    <property type="entry name" value="B12_BINDING"/>
    <property type="match status" value="1"/>
</dbReference>
<feature type="domain" description="HTH merR-type" evidence="6">
    <location>
        <begin position="24"/>
        <end position="93"/>
    </location>
</feature>
<feature type="region of interest" description="Disordered" evidence="5">
    <location>
        <begin position="1"/>
        <end position="21"/>
    </location>
</feature>
<dbReference type="InterPro" id="IPR006158">
    <property type="entry name" value="Cobalamin-bd"/>
</dbReference>
<keyword evidence="9" id="KW-1185">Reference proteome</keyword>
<gene>
    <name evidence="8" type="ORF">AKJ09_09568</name>
</gene>
<dbReference type="SUPFAM" id="SSF46955">
    <property type="entry name" value="Putative DNA-binding domain"/>
    <property type="match status" value="1"/>
</dbReference>
<dbReference type="Gene3D" id="3.40.50.280">
    <property type="entry name" value="Cobalamin-binding domain"/>
    <property type="match status" value="1"/>
</dbReference>
<evidence type="ECO:0000256" key="1">
    <source>
        <dbReference type="ARBA" id="ARBA00022491"/>
    </source>
</evidence>
<dbReference type="Proteomes" id="UP000064967">
    <property type="component" value="Chromosome"/>
</dbReference>
<dbReference type="RefSeq" id="WP_146653760.1">
    <property type="nucleotide sequence ID" value="NZ_CP012333.1"/>
</dbReference>
<dbReference type="OrthoDB" id="9810140at2"/>
<dbReference type="SUPFAM" id="SSF52242">
    <property type="entry name" value="Cobalamin (vitamin B12)-binding domain"/>
    <property type="match status" value="1"/>
</dbReference>
<dbReference type="CDD" id="cd01104">
    <property type="entry name" value="HTH_MlrA-CarA"/>
    <property type="match status" value="1"/>
</dbReference>
<sequence>MPLPPGTSGASKAKRSAAPAGNGPYRINVAAELSGVAAATLRAWERRYGVPVPRRTASAYRLYTPEDVDQVRRMRELVESGVSPAEAARVVRSTLPPPEVEIGPVGGDAVEGAANRVLAAIARFDVAGVDAEIARLTMLLDAQTFYEHIVSPLLVEVGLRWARGELSVAQEHLLSERLEYAMRVTLRTLERPEGPLVLLACIEDEHHVLGMLGASLRFASSGARVVVLGAATPPSAIADAVRSMSPRLVGLSACAVPASARATMRAYGEACDAVPWVLGGTAANDLKSVIEHAGGTVAVGTAREWQSNLREWLRVPTAATPARATRRGGR</sequence>
<dbReference type="Pfam" id="PF02607">
    <property type="entry name" value="B12-binding_2"/>
    <property type="match status" value="1"/>
</dbReference>
<dbReference type="AlphaFoldDB" id="A0A0K1QBV1"/>
<evidence type="ECO:0000256" key="2">
    <source>
        <dbReference type="ARBA" id="ARBA00023015"/>
    </source>
</evidence>
<keyword evidence="2" id="KW-0805">Transcription regulation</keyword>
<name>A0A0K1QBV1_9BACT</name>
<evidence type="ECO:0000256" key="5">
    <source>
        <dbReference type="SAM" id="MobiDB-lite"/>
    </source>
</evidence>
<dbReference type="SMART" id="SM00422">
    <property type="entry name" value="HTH_MERR"/>
    <property type="match status" value="1"/>
</dbReference>
<dbReference type="InterPro" id="IPR003759">
    <property type="entry name" value="Cbl-bd_cap"/>
</dbReference>
<proteinExistence type="predicted"/>
<dbReference type="PROSITE" id="PS50937">
    <property type="entry name" value="HTH_MERR_2"/>
    <property type="match status" value="1"/>
</dbReference>
<accession>A0A0K1QBV1</accession>
<dbReference type="InterPro" id="IPR000551">
    <property type="entry name" value="MerR-type_HTH_dom"/>
</dbReference>
<dbReference type="Pfam" id="PF13411">
    <property type="entry name" value="MerR_1"/>
    <property type="match status" value="1"/>
</dbReference>
<evidence type="ECO:0000259" key="6">
    <source>
        <dbReference type="PROSITE" id="PS50937"/>
    </source>
</evidence>
<dbReference type="InterPro" id="IPR047057">
    <property type="entry name" value="MerR_fam"/>
</dbReference>
<dbReference type="InterPro" id="IPR009061">
    <property type="entry name" value="DNA-bd_dom_put_sf"/>
</dbReference>
<dbReference type="GO" id="GO:0003677">
    <property type="term" value="F:DNA binding"/>
    <property type="evidence" value="ECO:0007669"/>
    <property type="project" value="UniProtKB-KW"/>
</dbReference>
<dbReference type="STRING" id="1391654.AKJ09_09568"/>
<dbReference type="PANTHER" id="PTHR30204:SF69">
    <property type="entry name" value="MERR-FAMILY TRANSCRIPTIONAL REGULATOR"/>
    <property type="match status" value="1"/>
</dbReference>
<dbReference type="Gene3D" id="1.10.1660.10">
    <property type="match status" value="1"/>
</dbReference>
<dbReference type="GO" id="GO:0003700">
    <property type="term" value="F:DNA-binding transcription factor activity"/>
    <property type="evidence" value="ECO:0007669"/>
    <property type="project" value="InterPro"/>
</dbReference>
<feature type="domain" description="B12-binding" evidence="7">
    <location>
        <begin position="194"/>
        <end position="316"/>
    </location>
</feature>
<reference evidence="8 9" key="1">
    <citation type="submission" date="2015-08" db="EMBL/GenBank/DDBJ databases">
        <authorList>
            <person name="Babu N.S."/>
            <person name="Beckwith C.J."/>
            <person name="Beseler K.G."/>
            <person name="Brison A."/>
            <person name="Carone J.V."/>
            <person name="Caskin T.P."/>
            <person name="Diamond M."/>
            <person name="Durham M.E."/>
            <person name="Foxe J.M."/>
            <person name="Go M."/>
            <person name="Henderson B.A."/>
            <person name="Jones I.B."/>
            <person name="McGettigan J.A."/>
            <person name="Micheletti S.J."/>
            <person name="Nasrallah M.E."/>
            <person name="Ortiz D."/>
            <person name="Piller C.R."/>
            <person name="Privatt S.R."/>
            <person name="Schneider S.L."/>
            <person name="Sharp S."/>
            <person name="Smith T.C."/>
            <person name="Stanton J.D."/>
            <person name="Ullery H.E."/>
            <person name="Wilson R.J."/>
            <person name="Serrano M.G."/>
            <person name="Buck G."/>
            <person name="Lee V."/>
            <person name="Wang Y."/>
            <person name="Carvalho R."/>
            <person name="Voegtly L."/>
            <person name="Shi R."/>
            <person name="Duckworth R."/>
            <person name="Johnson A."/>
            <person name="Loviza R."/>
            <person name="Walstead R."/>
            <person name="Shah Z."/>
            <person name="Kiflezghi M."/>
            <person name="Wade K."/>
            <person name="Ball S.L."/>
            <person name="Bradley K.W."/>
            <person name="Asai D.J."/>
            <person name="Bowman C.A."/>
            <person name="Russell D.A."/>
            <person name="Pope W.H."/>
            <person name="Jacobs-Sera D."/>
            <person name="Hendrix R.W."/>
            <person name="Hatfull G.F."/>
        </authorList>
    </citation>
    <scope>NUCLEOTIDE SEQUENCE [LARGE SCALE GENOMIC DNA]</scope>
    <source>
        <strain evidence="8 9">DSM 27648</strain>
    </source>
</reference>
<evidence type="ECO:0000256" key="3">
    <source>
        <dbReference type="ARBA" id="ARBA00023125"/>
    </source>
</evidence>
<dbReference type="GO" id="GO:0031419">
    <property type="term" value="F:cobalamin binding"/>
    <property type="evidence" value="ECO:0007669"/>
    <property type="project" value="InterPro"/>
</dbReference>
<evidence type="ECO:0000313" key="8">
    <source>
        <dbReference type="EMBL" id="AKV02905.1"/>
    </source>
</evidence>
<dbReference type="InterPro" id="IPR036724">
    <property type="entry name" value="Cobalamin-bd_sf"/>
</dbReference>
<dbReference type="PANTHER" id="PTHR30204">
    <property type="entry name" value="REDOX-CYCLING DRUG-SENSING TRANSCRIPTIONAL ACTIVATOR SOXR"/>
    <property type="match status" value="1"/>
</dbReference>
<protein>
    <submittedName>
        <fullName evidence="8">Transcriptional regulator, MerR family</fullName>
    </submittedName>
</protein>
<dbReference type="GO" id="GO:0046872">
    <property type="term" value="F:metal ion binding"/>
    <property type="evidence" value="ECO:0007669"/>
    <property type="project" value="InterPro"/>
</dbReference>
<dbReference type="InterPro" id="IPR036594">
    <property type="entry name" value="Meth_synthase_dom"/>
</dbReference>
<evidence type="ECO:0000313" key="9">
    <source>
        <dbReference type="Proteomes" id="UP000064967"/>
    </source>
</evidence>
<keyword evidence="1" id="KW-0678">Repressor</keyword>
<keyword evidence="4" id="KW-0804">Transcription</keyword>
<evidence type="ECO:0000256" key="4">
    <source>
        <dbReference type="ARBA" id="ARBA00023163"/>
    </source>
</evidence>
<dbReference type="KEGG" id="llu:AKJ09_09568"/>
<dbReference type="Gene3D" id="1.10.1240.10">
    <property type="entry name" value="Methionine synthase domain"/>
    <property type="match status" value="1"/>
</dbReference>
<organism evidence="8 9">
    <name type="scientific">Labilithrix luteola</name>
    <dbReference type="NCBI Taxonomy" id="1391654"/>
    <lineage>
        <taxon>Bacteria</taxon>
        <taxon>Pseudomonadati</taxon>
        <taxon>Myxococcota</taxon>
        <taxon>Polyangia</taxon>
        <taxon>Polyangiales</taxon>
        <taxon>Labilitrichaceae</taxon>
        <taxon>Labilithrix</taxon>
    </lineage>
</organism>
<evidence type="ECO:0000259" key="7">
    <source>
        <dbReference type="PROSITE" id="PS51332"/>
    </source>
</evidence>
<dbReference type="EMBL" id="CP012333">
    <property type="protein sequence ID" value="AKV02905.1"/>
    <property type="molecule type" value="Genomic_DNA"/>
</dbReference>
<keyword evidence="3" id="KW-0238">DNA-binding</keyword>